<dbReference type="InterPro" id="IPR052157">
    <property type="entry name" value="BCAA_transport_permease"/>
</dbReference>
<dbReference type="EMBL" id="CP016172">
    <property type="protein sequence ID" value="ANN79939.1"/>
    <property type="molecule type" value="Genomic_DNA"/>
</dbReference>
<proteinExistence type="inferred from homology"/>
<protein>
    <recommendedName>
        <fullName evidence="12">ABC transporter permease</fullName>
    </recommendedName>
</protein>
<feature type="transmembrane region" description="Helical" evidence="9">
    <location>
        <begin position="254"/>
        <end position="275"/>
    </location>
</feature>
<evidence type="ECO:0000313" key="11">
    <source>
        <dbReference type="Proteomes" id="UP000091926"/>
    </source>
</evidence>
<feature type="transmembrane region" description="Helical" evidence="9">
    <location>
        <begin position="6"/>
        <end position="28"/>
    </location>
</feature>
<feature type="transmembrane region" description="Helical" evidence="9">
    <location>
        <begin position="35"/>
        <end position="54"/>
    </location>
</feature>
<evidence type="ECO:0000256" key="8">
    <source>
        <dbReference type="ARBA" id="ARBA00037998"/>
    </source>
</evidence>
<gene>
    <name evidence="10" type="ORF">BAU07_24995</name>
</gene>
<evidence type="ECO:0000256" key="1">
    <source>
        <dbReference type="ARBA" id="ARBA00004651"/>
    </source>
</evidence>
<dbReference type="InterPro" id="IPR001851">
    <property type="entry name" value="ABC_transp_permease"/>
</dbReference>
<evidence type="ECO:0000256" key="2">
    <source>
        <dbReference type="ARBA" id="ARBA00022448"/>
    </source>
</evidence>
<feature type="transmembrane region" description="Helical" evidence="9">
    <location>
        <begin position="192"/>
        <end position="211"/>
    </location>
</feature>
<evidence type="ECO:0000256" key="3">
    <source>
        <dbReference type="ARBA" id="ARBA00022475"/>
    </source>
</evidence>
<evidence type="ECO:0000313" key="10">
    <source>
        <dbReference type="EMBL" id="ANN79939.1"/>
    </source>
</evidence>
<sequence length="287" mass="29554">MPIFELLVAGILLGGLYALMACGLNLVFGVMRVINFAHGDLLAVGALTTVSIVAGLHLPYIAALVAVPLLTAAIGLAMQWIVIRRIADGPMIMSLLATFALSTIIVNVSILIWGGGYRGLPTVLGGSVALAGMDIPLSRLVSFLVAMAATLGVWWFLQATRYGKAIRSVSQAPELAVISGISINQVRNVTFALGAAMAGLAGVLLAPTFASDAQLGARFGIKAFAVIIVGGMGSYPGAMVAALLMGILEVFAGYLYGQVLGAATVFLAMLVVLIVRPRGVFGIGARA</sequence>
<evidence type="ECO:0000256" key="4">
    <source>
        <dbReference type="ARBA" id="ARBA00022692"/>
    </source>
</evidence>
<dbReference type="GO" id="GO:0006865">
    <property type="term" value="P:amino acid transport"/>
    <property type="evidence" value="ECO:0007669"/>
    <property type="project" value="UniProtKB-KW"/>
</dbReference>
<evidence type="ECO:0008006" key="12">
    <source>
        <dbReference type="Google" id="ProtNLM"/>
    </source>
</evidence>
<keyword evidence="3" id="KW-1003">Cell membrane</keyword>
<comment type="similarity">
    <text evidence="8">Belongs to the binding-protein-dependent transport system permease family. LivHM subfamily.</text>
</comment>
<dbReference type="CDD" id="cd06582">
    <property type="entry name" value="TM_PBP1_LivH_like"/>
    <property type="match status" value="1"/>
</dbReference>
<dbReference type="RefSeq" id="WP_066663889.1">
    <property type="nucleotide sequence ID" value="NZ_CBCSCL010000003.1"/>
</dbReference>
<feature type="transmembrane region" description="Helical" evidence="9">
    <location>
        <begin position="223"/>
        <end position="248"/>
    </location>
</feature>
<keyword evidence="4 9" id="KW-0812">Transmembrane</keyword>
<organism evidence="10 11">
    <name type="scientific">Bordetella flabilis</name>
    <dbReference type="NCBI Taxonomy" id="463014"/>
    <lineage>
        <taxon>Bacteria</taxon>
        <taxon>Pseudomonadati</taxon>
        <taxon>Pseudomonadota</taxon>
        <taxon>Betaproteobacteria</taxon>
        <taxon>Burkholderiales</taxon>
        <taxon>Alcaligenaceae</taxon>
        <taxon>Bordetella</taxon>
    </lineage>
</organism>
<evidence type="ECO:0000256" key="7">
    <source>
        <dbReference type="ARBA" id="ARBA00023136"/>
    </source>
</evidence>
<dbReference type="Pfam" id="PF02653">
    <property type="entry name" value="BPD_transp_2"/>
    <property type="match status" value="1"/>
</dbReference>
<dbReference type="PANTHER" id="PTHR11795:SF445">
    <property type="entry name" value="AMINO ACID ABC TRANSPORTER PERMEASE PROTEIN"/>
    <property type="match status" value="1"/>
</dbReference>
<evidence type="ECO:0000256" key="9">
    <source>
        <dbReference type="SAM" id="Phobius"/>
    </source>
</evidence>
<keyword evidence="2" id="KW-0813">Transport</keyword>
<reference evidence="10 11" key="1">
    <citation type="submission" date="2016-06" db="EMBL/GenBank/DDBJ databases">
        <title>Complete genome sequences of Bordetella bronchialis and Bordetella flabilis.</title>
        <authorList>
            <person name="LiPuma J.J."/>
            <person name="Spilker T."/>
        </authorList>
    </citation>
    <scope>NUCLEOTIDE SEQUENCE [LARGE SCALE GENOMIC DNA]</scope>
    <source>
        <strain evidence="10 11">AU10664</strain>
    </source>
</reference>
<keyword evidence="5" id="KW-0029">Amino-acid transport</keyword>
<dbReference type="GO" id="GO:0005886">
    <property type="term" value="C:plasma membrane"/>
    <property type="evidence" value="ECO:0007669"/>
    <property type="project" value="UniProtKB-SubCell"/>
</dbReference>
<keyword evidence="11" id="KW-1185">Reference proteome</keyword>
<dbReference type="GO" id="GO:0022857">
    <property type="term" value="F:transmembrane transporter activity"/>
    <property type="evidence" value="ECO:0007669"/>
    <property type="project" value="InterPro"/>
</dbReference>
<name>A0A193GKZ8_9BORD</name>
<keyword evidence="6 9" id="KW-1133">Transmembrane helix</keyword>
<dbReference type="STRING" id="463014.BAU07_24995"/>
<dbReference type="Proteomes" id="UP000091926">
    <property type="component" value="Chromosome"/>
</dbReference>
<dbReference type="AlphaFoldDB" id="A0A193GKZ8"/>
<comment type="subcellular location">
    <subcellularLocation>
        <location evidence="1">Cell membrane</location>
        <topology evidence="1">Multi-pass membrane protein</topology>
    </subcellularLocation>
</comment>
<dbReference type="PANTHER" id="PTHR11795">
    <property type="entry name" value="BRANCHED-CHAIN AMINO ACID TRANSPORT SYSTEM PERMEASE PROTEIN LIVH"/>
    <property type="match status" value="1"/>
</dbReference>
<dbReference type="KEGG" id="bfz:BAU07_24995"/>
<feature type="transmembrane region" description="Helical" evidence="9">
    <location>
        <begin position="60"/>
        <end position="83"/>
    </location>
</feature>
<evidence type="ECO:0000256" key="5">
    <source>
        <dbReference type="ARBA" id="ARBA00022970"/>
    </source>
</evidence>
<keyword evidence="7 9" id="KW-0472">Membrane</keyword>
<feature type="transmembrane region" description="Helical" evidence="9">
    <location>
        <begin position="95"/>
        <end position="117"/>
    </location>
</feature>
<evidence type="ECO:0000256" key="6">
    <source>
        <dbReference type="ARBA" id="ARBA00022989"/>
    </source>
</evidence>
<accession>A0A193GKZ8</accession>
<feature type="transmembrane region" description="Helical" evidence="9">
    <location>
        <begin position="137"/>
        <end position="157"/>
    </location>
</feature>
<dbReference type="OrthoDB" id="32289at2"/>